<keyword evidence="1" id="KW-0812">Transmembrane</keyword>
<dbReference type="InterPro" id="IPR032508">
    <property type="entry name" value="FecR_C"/>
</dbReference>
<dbReference type="InterPro" id="IPR012373">
    <property type="entry name" value="Ferrdict_sens_TM"/>
</dbReference>
<accession>A0A4S8HX02</accession>
<dbReference type="Gene3D" id="3.55.50.30">
    <property type="match status" value="1"/>
</dbReference>
<dbReference type="PIRSF" id="PIRSF018266">
    <property type="entry name" value="FecR"/>
    <property type="match status" value="1"/>
</dbReference>
<organism evidence="4 5">
    <name type="scientific">Niastella caeni</name>
    <dbReference type="NCBI Taxonomy" id="2569763"/>
    <lineage>
        <taxon>Bacteria</taxon>
        <taxon>Pseudomonadati</taxon>
        <taxon>Bacteroidota</taxon>
        <taxon>Chitinophagia</taxon>
        <taxon>Chitinophagales</taxon>
        <taxon>Chitinophagaceae</taxon>
        <taxon>Niastella</taxon>
    </lineage>
</organism>
<dbReference type="Pfam" id="PF04773">
    <property type="entry name" value="FecR"/>
    <property type="match status" value="1"/>
</dbReference>
<keyword evidence="1" id="KW-0472">Membrane</keyword>
<dbReference type="RefSeq" id="WP_136576987.1">
    <property type="nucleotide sequence ID" value="NZ_STFF01000002.1"/>
</dbReference>
<comment type="caution">
    <text evidence="4">The sequence shown here is derived from an EMBL/GenBank/DDBJ whole genome shotgun (WGS) entry which is preliminary data.</text>
</comment>
<dbReference type="Pfam" id="PF16344">
    <property type="entry name" value="FecR_C"/>
    <property type="match status" value="1"/>
</dbReference>
<sequence length="335" mass="37787">MDNENILELMSRVLSGEATPEEQAVLEIAIAQDSYLLARYKLMQQFWNEHETVSPAAVEDALQKVLGQLQLQQSAPVKKIDPRRLWKRGLAAAVVVMALGCTGLWYFTNRNVNTTPDSLLEKQNARGTKSTIVLPDGSKIWLNADSKIKYPASFTGHLREVYLNGEAFFDVAKDPKKPFIIHLNKGTVKVLGTSFNVRAYDNEKLIETSVATGRVAFIPDRSTAKQQPDTIYITPNNKVRYSLSDNQVKVEPTAAAEDKAWTEGKLIFKAITLEEIAIELERNFGKQVIFIDDEPKYYRLTGAFENNSLEEILFYLSKTKNFNYTINSSELLIAK</sequence>
<dbReference type="OrthoDB" id="1523735at2"/>
<proteinExistence type="predicted"/>
<evidence type="ECO:0000256" key="1">
    <source>
        <dbReference type="SAM" id="Phobius"/>
    </source>
</evidence>
<evidence type="ECO:0000259" key="2">
    <source>
        <dbReference type="Pfam" id="PF04773"/>
    </source>
</evidence>
<dbReference type="AlphaFoldDB" id="A0A4S8HX02"/>
<gene>
    <name evidence="4" type="ORF">FAM09_10200</name>
</gene>
<feature type="transmembrane region" description="Helical" evidence="1">
    <location>
        <begin position="89"/>
        <end position="107"/>
    </location>
</feature>
<protein>
    <submittedName>
        <fullName evidence="4">DUF4974 domain-containing protein</fullName>
    </submittedName>
</protein>
<keyword evidence="1" id="KW-1133">Transmembrane helix</keyword>
<name>A0A4S8HX02_9BACT</name>
<evidence type="ECO:0000313" key="5">
    <source>
        <dbReference type="Proteomes" id="UP000306918"/>
    </source>
</evidence>
<feature type="domain" description="Protein FecR C-terminal" evidence="3">
    <location>
        <begin position="265"/>
        <end position="331"/>
    </location>
</feature>
<reference evidence="4 5" key="1">
    <citation type="submission" date="2019-04" db="EMBL/GenBank/DDBJ databases">
        <title>Niastella caeni sp. nov., isolated from activated sludge.</title>
        <authorList>
            <person name="Sheng M."/>
        </authorList>
    </citation>
    <scope>NUCLEOTIDE SEQUENCE [LARGE SCALE GENOMIC DNA]</scope>
    <source>
        <strain evidence="4 5">HX-2-15</strain>
    </source>
</reference>
<dbReference type="PANTHER" id="PTHR30273">
    <property type="entry name" value="PERIPLASMIC SIGNAL SENSOR AND SIGMA FACTOR ACTIVATOR FECR-RELATED"/>
    <property type="match status" value="1"/>
</dbReference>
<dbReference type="EMBL" id="STFF01000002">
    <property type="protein sequence ID" value="THU40233.1"/>
    <property type="molecule type" value="Genomic_DNA"/>
</dbReference>
<dbReference type="InterPro" id="IPR006860">
    <property type="entry name" value="FecR"/>
</dbReference>
<evidence type="ECO:0000313" key="4">
    <source>
        <dbReference type="EMBL" id="THU40233.1"/>
    </source>
</evidence>
<feature type="domain" description="FecR protein" evidence="2">
    <location>
        <begin position="127"/>
        <end position="215"/>
    </location>
</feature>
<evidence type="ECO:0000259" key="3">
    <source>
        <dbReference type="Pfam" id="PF16344"/>
    </source>
</evidence>
<dbReference type="PANTHER" id="PTHR30273:SF2">
    <property type="entry name" value="PROTEIN FECR"/>
    <property type="match status" value="1"/>
</dbReference>
<keyword evidence="5" id="KW-1185">Reference proteome</keyword>
<dbReference type="GO" id="GO:0016989">
    <property type="term" value="F:sigma factor antagonist activity"/>
    <property type="evidence" value="ECO:0007669"/>
    <property type="project" value="TreeGrafter"/>
</dbReference>
<dbReference type="Gene3D" id="2.60.120.1440">
    <property type="match status" value="1"/>
</dbReference>
<dbReference type="Proteomes" id="UP000306918">
    <property type="component" value="Unassembled WGS sequence"/>
</dbReference>